<dbReference type="EMBL" id="JABCKI010001828">
    <property type="protein sequence ID" value="KAG5648638.1"/>
    <property type="molecule type" value="Genomic_DNA"/>
</dbReference>
<sequence>TEWHVDREIPPPYVPDDITLVGELSRLFGILSQYKVVVPEFLQVMILLATVPEKWKAIIGEYKKNQNLSGSFKQTKPQSANKLSAVKPQKLNPQWNSTRSSDQAPKPHNQQGQKKQRGGKNHKGKGKAQQTHIASSGVIPDAGSLPAPNIGSSQTAVVHTPSYTPPDLPAKKLLDRIKKNPQIASGVKPGEFGIWTSANQARTLAERIGITPTTETLHRNELLIEKVRPFQPFQGLRFNKKRKTPEPDEISLGSESEQEPVDPEDMVDYGVDFSDDGFMDYGEENDMQTVN</sequence>
<organism evidence="2 3">
    <name type="scientific">Sphagnurus paluster</name>
    <dbReference type="NCBI Taxonomy" id="117069"/>
    <lineage>
        <taxon>Eukaryota</taxon>
        <taxon>Fungi</taxon>
        <taxon>Dikarya</taxon>
        <taxon>Basidiomycota</taxon>
        <taxon>Agaricomycotina</taxon>
        <taxon>Agaricomycetes</taxon>
        <taxon>Agaricomycetidae</taxon>
        <taxon>Agaricales</taxon>
        <taxon>Tricholomatineae</taxon>
        <taxon>Lyophyllaceae</taxon>
        <taxon>Sphagnurus</taxon>
    </lineage>
</organism>
<dbReference type="AlphaFoldDB" id="A0A9P7GEL4"/>
<reference evidence="2" key="2">
    <citation type="submission" date="2021-10" db="EMBL/GenBank/DDBJ databases">
        <title>Phylogenomics reveals ancestral predisposition of the termite-cultivated fungus Termitomyces towards a domesticated lifestyle.</title>
        <authorList>
            <person name="Auxier B."/>
            <person name="Grum-Grzhimaylo A."/>
            <person name="Cardenas M.E."/>
            <person name="Lodge J.D."/>
            <person name="Laessoe T."/>
            <person name="Pedersen O."/>
            <person name="Smith M.E."/>
            <person name="Kuyper T.W."/>
            <person name="Franco-Molano E.A."/>
            <person name="Baroni T.J."/>
            <person name="Aanen D.K."/>
        </authorList>
    </citation>
    <scope>NUCLEOTIDE SEQUENCE</scope>
    <source>
        <strain evidence="2">D49</strain>
    </source>
</reference>
<evidence type="ECO:0000256" key="1">
    <source>
        <dbReference type="SAM" id="MobiDB-lite"/>
    </source>
</evidence>
<feature type="region of interest" description="Disordered" evidence="1">
    <location>
        <begin position="68"/>
        <end position="165"/>
    </location>
</feature>
<evidence type="ECO:0000313" key="3">
    <source>
        <dbReference type="Proteomes" id="UP000717328"/>
    </source>
</evidence>
<accession>A0A9P7GEL4</accession>
<protein>
    <submittedName>
        <fullName evidence="2">Uncharacterized protein</fullName>
    </submittedName>
</protein>
<comment type="caution">
    <text evidence="2">The sequence shown here is derived from an EMBL/GenBank/DDBJ whole genome shotgun (WGS) entry which is preliminary data.</text>
</comment>
<feature type="compositionally biased region" description="Basic residues" evidence="1">
    <location>
        <begin position="114"/>
        <end position="126"/>
    </location>
</feature>
<feature type="non-terminal residue" evidence="2">
    <location>
        <position position="291"/>
    </location>
</feature>
<feature type="compositionally biased region" description="Polar residues" evidence="1">
    <location>
        <begin position="68"/>
        <end position="82"/>
    </location>
</feature>
<evidence type="ECO:0000313" key="2">
    <source>
        <dbReference type="EMBL" id="KAG5648638.1"/>
    </source>
</evidence>
<feature type="compositionally biased region" description="Acidic residues" evidence="1">
    <location>
        <begin position="256"/>
        <end position="291"/>
    </location>
</feature>
<feature type="compositionally biased region" description="Polar residues" evidence="1">
    <location>
        <begin position="91"/>
        <end position="103"/>
    </location>
</feature>
<dbReference type="OrthoDB" id="3032860at2759"/>
<keyword evidence="3" id="KW-1185">Reference proteome</keyword>
<reference evidence="2" key="1">
    <citation type="submission" date="2021-02" db="EMBL/GenBank/DDBJ databases">
        <authorList>
            <person name="Nieuwenhuis M."/>
            <person name="Van De Peppel L.J.J."/>
        </authorList>
    </citation>
    <scope>NUCLEOTIDE SEQUENCE</scope>
    <source>
        <strain evidence="2">D49</strain>
    </source>
</reference>
<gene>
    <name evidence="2" type="ORF">H0H81_006957</name>
</gene>
<dbReference type="Proteomes" id="UP000717328">
    <property type="component" value="Unassembled WGS sequence"/>
</dbReference>
<feature type="non-terminal residue" evidence="2">
    <location>
        <position position="1"/>
    </location>
</feature>
<feature type="region of interest" description="Disordered" evidence="1">
    <location>
        <begin position="239"/>
        <end position="291"/>
    </location>
</feature>
<name>A0A9P7GEL4_9AGAR</name>
<proteinExistence type="predicted"/>